<dbReference type="Proteomes" id="UP000319732">
    <property type="component" value="Unassembled WGS sequence"/>
</dbReference>
<keyword evidence="3" id="KW-1185">Reference proteome</keyword>
<proteinExistence type="predicted"/>
<feature type="chain" id="PRO_5022238425" description="BamA/TamA family outer membrane protein" evidence="1">
    <location>
        <begin position="33"/>
        <end position="567"/>
    </location>
</feature>
<reference evidence="2 3" key="1">
    <citation type="submission" date="2019-06" db="EMBL/GenBank/DDBJ databases">
        <title>Whole genome sequence for Cellvibrionaceae sp. R142.</title>
        <authorList>
            <person name="Wang G."/>
        </authorList>
    </citation>
    <scope>NUCLEOTIDE SEQUENCE [LARGE SCALE GENOMIC DNA]</scope>
    <source>
        <strain evidence="2 3">R142</strain>
    </source>
</reference>
<evidence type="ECO:0000313" key="3">
    <source>
        <dbReference type="Proteomes" id="UP000319732"/>
    </source>
</evidence>
<evidence type="ECO:0000313" key="2">
    <source>
        <dbReference type="EMBL" id="TQV82544.1"/>
    </source>
</evidence>
<name>A0A545TZA7_9GAMM</name>
<dbReference type="RefSeq" id="WP_142903560.1">
    <property type="nucleotide sequence ID" value="NZ_ML660090.1"/>
</dbReference>
<evidence type="ECO:0000256" key="1">
    <source>
        <dbReference type="SAM" id="SignalP"/>
    </source>
</evidence>
<evidence type="ECO:0008006" key="4">
    <source>
        <dbReference type="Google" id="ProtNLM"/>
    </source>
</evidence>
<dbReference type="AlphaFoldDB" id="A0A545TZA7"/>
<protein>
    <recommendedName>
        <fullName evidence="4">BamA/TamA family outer membrane protein</fullName>
    </recommendedName>
</protein>
<accession>A0A545TZA7</accession>
<dbReference type="OrthoDB" id="6306838at2"/>
<dbReference type="EMBL" id="VHSG01000007">
    <property type="protein sequence ID" value="TQV82544.1"/>
    <property type="molecule type" value="Genomic_DNA"/>
</dbReference>
<keyword evidence="1" id="KW-0732">Signal</keyword>
<organism evidence="2 3">
    <name type="scientific">Exilibacterium tricleocarpae</name>
    <dbReference type="NCBI Taxonomy" id="2591008"/>
    <lineage>
        <taxon>Bacteria</taxon>
        <taxon>Pseudomonadati</taxon>
        <taxon>Pseudomonadota</taxon>
        <taxon>Gammaproteobacteria</taxon>
        <taxon>Cellvibrionales</taxon>
        <taxon>Cellvibrionaceae</taxon>
        <taxon>Exilibacterium</taxon>
    </lineage>
</organism>
<sequence>MSTAARSRARCRQRPRRWLVALAGAFSLAADACRELTPESPQEQFEFRLQEYSLDPVIAPGATIGRIDIKRFNVFDLDNPDDNQWYARLANRWHWVTWEKVIRDMLLVKPGDDWSAQKARESERLLRSQHYIYDARVRARKYCDNLVEVEVIVRDVWTLTGGISFTTGGGESRGSIFVSDINAFGTGTSLSLGRTDDSERTGEFIEYRDRQLGGSRWELRTRLADNEDGFDRNLSIGLPFFSLDARRHYLAAWREEERDDTLYFRNDDVEEFGHLIDAGALTLGWSRGLVNGHTTRWQAGWQYQRDRFFVTDETREPNALPEDRTRSFPWLGIERIEDRFLVSQNIRASGRNEDLYVGQRWNLQLGALGSATGSDESLWFLGGNYQNTLHPWGDSLLHTRLGGRGFWDSSNDDWENLHITNTWQWRINPFARRQWLADLRLDYTRNLTRDRQLLLGGDNGLRGYPSRFQAGDRSFLLSIERRRFYDTHLLRLFYAGSAVFVDTGRAWFKGRDNGESGGTLTNVGFGLRVVPSRFRSDRILSIDLAFPLQSGPDIDSYELSIRGRQTF</sequence>
<feature type="signal peptide" evidence="1">
    <location>
        <begin position="1"/>
        <end position="32"/>
    </location>
</feature>
<comment type="caution">
    <text evidence="2">The sequence shown here is derived from an EMBL/GenBank/DDBJ whole genome shotgun (WGS) entry which is preliminary data.</text>
</comment>
<gene>
    <name evidence="2" type="ORF">FKG94_07365</name>
</gene>